<keyword evidence="11 15" id="KW-0238">DNA-binding</keyword>
<dbReference type="RefSeq" id="XP_028297589.1">
    <property type="nucleotide sequence ID" value="XM_028441788.1"/>
</dbReference>
<reference evidence="19" key="1">
    <citation type="submission" date="2025-08" db="UniProtKB">
        <authorList>
            <consortium name="Ensembl"/>
        </authorList>
    </citation>
    <scope>IDENTIFICATION</scope>
</reference>
<accession>A0A8C5GJF9</accession>
<reference evidence="19" key="2">
    <citation type="submission" date="2025-09" db="UniProtKB">
        <authorList>
            <consortium name="Ensembl"/>
        </authorList>
    </citation>
    <scope>IDENTIFICATION</scope>
</reference>
<keyword evidence="13" id="KW-0804">Transcription</keyword>
<keyword evidence="12 15" id="KW-0371">Homeobox</keyword>
<dbReference type="GO" id="GO:0003677">
    <property type="term" value="F:DNA binding"/>
    <property type="evidence" value="ECO:0007669"/>
    <property type="project" value="UniProtKB-UniRule"/>
</dbReference>
<keyword evidence="6" id="KW-0677">Repeat</keyword>
<comment type="subcellular location">
    <subcellularLocation>
        <location evidence="1 15 16">Nucleus</location>
    </subcellularLocation>
</comment>
<protein>
    <submittedName>
        <fullName evidence="19">Zinc fingers and homeoboxes protein 2-like</fullName>
    </submittedName>
</protein>
<evidence type="ECO:0000256" key="7">
    <source>
        <dbReference type="ARBA" id="ARBA00022771"/>
    </source>
</evidence>
<evidence type="ECO:0000256" key="8">
    <source>
        <dbReference type="ARBA" id="ARBA00022782"/>
    </source>
</evidence>
<keyword evidence="4" id="KW-0597">Phosphoprotein</keyword>
<dbReference type="GO" id="GO:0030154">
    <property type="term" value="P:cell differentiation"/>
    <property type="evidence" value="ECO:0007669"/>
    <property type="project" value="UniProtKB-KW"/>
</dbReference>
<feature type="region of interest" description="Disordered" evidence="17">
    <location>
        <begin position="384"/>
        <end position="447"/>
    </location>
</feature>
<dbReference type="Pfam" id="PF18387">
    <property type="entry name" value="zf_C2H2_ZHX"/>
    <property type="match status" value="1"/>
</dbReference>
<evidence type="ECO:0000256" key="13">
    <source>
        <dbReference type="ARBA" id="ARBA00023163"/>
    </source>
</evidence>
<dbReference type="Gene3D" id="3.30.160.60">
    <property type="entry name" value="Classic Zinc Finger"/>
    <property type="match status" value="1"/>
</dbReference>
<evidence type="ECO:0000256" key="6">
    <source>
        <dbReference type="ARBA" id="ARBA00022737"/>
    </source>
</evidence>
<keyword evidence="20" id="KW-1185">Reference proteome</keyword>
<keyword evidence="5" id="KW-0479">Metal-binding</keyword>
<evidence type="ECO:0000313" key="19">
    <source>
        <dbReference type="Ensembl" id="ENSGWIP00000031144.1"/>
    </source>
</evidence>
<keyword evidence="9" id="KW-0862">Zinc</keyword>
<dbReference type="SMART" id="SM00389">
    <property type="entry name" value="HOX"/>
    <property type="match status" value="2"/>
</dbReference>
<dbReference type="AlphaFoldDB" id="A0A8C5GJF9"/>
<feature type="region of interest" description="Disordered" evidence="17">
    <location>
        <begin position="635"/>
        <end position="665"/>
    </location>
</feature>
<dbReference type="SMART" id="SM00355">
    <property type="entry name" value="ZnF_C2H2"/>
    <property type="match status" value="2"/>
</dbReference>
<feature type="compositionally biased region" description="Basic and acidic residues" evidence="17">
    <location>
        <begin position="17"/>
        <end position="26"/>
    </location>
</feature>
<dbReference type="InterPro" id="IPR013087">
    <property type="entry name" value="Znf_C2H2_type"/>
</dbReference>
<keyword evidence="3" id="KW-0678">Repressor</keyword>
<dbReference type="OrthoDB" id="6159439at2759"/>
<evidence type="ECO:0000256" key="12">
    <source>
        <dbReference type="ARBA" id="ARBA00023155"/>
    </source>
</evidence>
<name>A0A8C5GJF9_GOUWI</name>
<dbReference type="PROSITE" id="PS50071">
    <property type="entry name" value="HOMEOBOX_2"/>
    <property type="match status" value="1"/>
</dbReference>
<dbReference type="RefSeq" id="XP_028297590.1">
    <property type="nucleotide sequence ID" value="XM_028441789.1"/>
</dbReference>
<keyword evidence="10" id="KW-0805">Transcription regulation</keyword>
<dbReference type="GeneID" id="114459602"/>
<dbReference type="InterPro" id="IPR036236">
    <property type="entry name" value="Znf_C2H2_sf"/>
</dbReference>
<evidence type="ECO:0000256" key="10">
    <source>
        <dbReference type="ARBA" id="ARBA00023015"/>
    </source>
</evidence>
<dbReference type="Proteomes" id="UP000694680">
    <property type="component" value="Unassembled WGS sequence"/>
</dbReference>
<comment type="similarity">
    <text evidence="2">Belongs to the ZHX family.</text>
</comment>
<keyword evidence="7" id="KW-0863">Zinc-finger</keyword>
<evidence type="ECO:0000313" key="20">
    <source>
        <dbReference type="Proteomes" id="UP000694680"/>
    </source>
</evidence>
<evidence type="ECO:0000256" key="11">
    <source>
        <dbReference type="ARBA" id="ARBA00023125"/>
    </source>
</evidence>
<sequence length="792" mass="87334">MSSRRKSSTPCMVRVGAENKESRQEVTEVSPESAEKTDQENQNPESSELEKESAPEEAPPLFQGGHAHNKTDESRTESGGYECKNCSFLTHNLELFKDHMDSLHPKVILNPQYCCAICRFHADRFDALTEHNERHHPGEANFSFKKIKNNNRTTLEQTIKDQTTDEDKSLQSDGATPPFVSAAVKTPASLQSLFGGADLKSQLDGLVQKHQMAAVSINGTVILPDHAALAASPHVSPSLQRPPNFSAVPKVAVPLHANKYDPSLDHNLTLISSFNKFPYPTYAELSWLTAASKHPEDQIRVWFTTQRLKQGITWSPEEVEEARKKMFNGSLPPLHHTFATPSLATPLQQPLVQHPGQSQTRTKRSLPTHLASAFGPEAKRPVMAVAPHSGDPEDKVLMAPPPPPPPQKERLPMAPPPAPSDMKRPPTVPLMRPPLSPPSSSSKGKMVSMLGNPKTKPVVSLPSFVFPESLTRPTIVPAPFFAPPFNNITRLPSLPSLVTSQTRRPAVIQSVTTPSKPLSLVLGFPRGDAPLSPVTETNGTSHVDGKPSVDSSSSEGVEPPAVLTHFPLLERMKGKTPNQLKVLEESFLRNSFPSYADLDILSSSAHLSHQEVESWFTERRALRDNLEQALINSMGTKKTGDQHQQPNGINNPSRGPAHLHSLHPLPPLSPLSVPVDSRALALLEDDSAETRWPSPEELGHTGLLSRWFTPRRWPDGALSHGRKLLELELGLLMEQQQGALQECFTGRLRPEMKNGVAREVFWLDDGHSRKGRELLLERERKMMEESSGRLTG</sequence>
<evidence type="ECO:0000256" key="5">
    <source>
        <dbReference type="ARBA" id="ARBA00022723"/>
    </source>
</evidence>
<dbReference type="CDD" id="cd00086">
    <property type="entry name" value="homeodomain"/>
    <property type="match status" value="2"/>
</dbReference>
<feature type="compositionally biased region" description="Low complexity" evidence="17">
    <location>
        <begin position="438"/>
        <end position="447"/>
    </location>
</feature>
<dbReference type="PANTHER" id="PTHR15467">
    <property type="entry name" value="ZINC-FINGERS AND HOMEOBOXES RELATED"/>
    <property type="match status" value="1"/>
</dbReference>
<proteinExistence type="inferred from homology"/>
<dbReference type="Gene3D" id="1.10.10.60">
    <property type="entry name" value="Homeodomain-like"/>
    <property type="match status" value="2"/>
</dbReference>
<feature type="DNA-binding region" description="Homeobox" evidence="15">
    <location>
        <begin position="578"/>
        <end position="627"/>
    </location>
</feature>
<dbReference type="GO" id="GO:0005634">
    <property type="term" value="C:nucleus"/>
    <property type="evidence" value="ECO:0007669"/>
    <property type="project" value="UniProtKB-SubCell"/>
</dbReference>
<dbReference type="Pfam" id="PF00046">
    <property type="entry name" value="Homeodomain"/>
    <property type="match status" value="1"/>
</dbReference>
<dbReference type="SUPFAM" id="SSF57667">
    <property type="entry name" value="beta-beta-alpha zinc fingers"/>
    <property type="match status" value="2"/>
</dbReference>
<dbReference type="InterPro" id="IPR041057">
    <property type="entry name" value="ZHX_Znf_C2H2"/>
</dbReference>
<evidence type="ECO:0000256" key="17">
    <source>
        <dbReference type="SAM" id="MobiDB-lite"/>
    </source>
</evidence>
<evidence type="ECO:0000256" key="3">
    <source>
        <dbReference type="ARBA" id="ARBA00022491"/>
    </source>
</evidence>
<feature type="compositionally biased region" description="Pro residues" evidence="17">
    <location>
        <begin position="426"/>
        <end position="437"/>
    </location>
</feature>
<gene>
    <name evidence="19" type="primary">LOC114459602</name>
</gene>
<dbReference type="GO" id="GO:0008270">
    <property type="term" value="F:zinc ion binding"/>
    <property type="evidence" value="ECO:0007669"/>
    <property type="project" value="UniProtKB-KW"/>
</dbReference>
<feature type="domain" description="Homeobox" evidence="18">
    <location>
        <begin position="576"/>
        <end position="626"/>
    </location>
</feature>
<dbReference type="SUPFAM" id="SSF46689">
    <property type="entry name" value="Homeodomain-like"/>
    <property type="match status" value="2"/>
</dbReference>
<organism evidence="19 20">
    <name type="scientific">Gouania willdenowi</name>
    <name type="common">Blunt-snouted clingfish</name>
    <name type="synonym">Lepadogaster willdenowi</name>
    <dbReference type="NCBI Taxonomy" id="441366"/>
    <lineage>
        <taxon>Eukaryota</taxon>
        <taxon>Metazoa</taxon>
        <taxon>Chordata</taxon>
        <taxon>Craniata</taxon>
        <taxon>Vertebrata</taxon>
        <taxon>Euteleostomi</taxon>
        <taxon>Actinopterygii</taxon>
        <taxon>Neopterygii</taxon>
        <taxon>Teleostei</taxon>
        <taxon>Neoteleostei</taxon>
        <taxon>Acanthomorphata</taxon>
        <taxon>Ovalentaria</taxon>
        <taxon>Blenniimorphae</taxon>
        <taxon>Blenniiformes</taxon>
        <taxon>Gobiesocoidei</taxon>
        <taxon>Gobiesocidae</taxon>
        <taxon>Gobiesocinae</taxon>
        <taxon>Gouania</taxon>
    </lineage>
</organism>
<feature type="compositionally biased region" description="Polar residues" evidence="17">
    <location>
        <begin position="635"/>
        <end position="653"/>
    </location>
</feature>
<dbReference type="RefSeq" id="XP_028297592.1">
    <property type="nucleotide sequence ID" value="XM_028441791.1"/>
</dbReference>
<keyword evidence="8" id="KW-0221">Differentiation</keyword>
<evidence type="ECO:0000256" key="15">
    <source>
        <dbReference type="PROSITE-ProRule" id="PRU00108"/>
    </source>
</evidence>
<evidence type="ECO:0000256" key="14">
    <source>
        <dbReference type="ARBA" id="ARBA00023242"/>
    </source>
</evidence>
<keyword evidence="14 15" id="KW-0539">Nucleus</keyword>
<dbReference type="PANTHER" id="PTHR15467:SF5">
    <property type="entry name" value="ZINC FINGERS AND HOMEOBOXES PROTEIN 2"/>
    <property type="match status" value="1"/>
</dbReference>
<evidence type="ECO:0000256" key="4">
    <source>
        <dbReference type="ARBA" id="ARBA00022553"/>
    </source>
</evidence>
<dbReference type="Ensembl" id="ENSGWIT00000033931.1">
    <property type="protein sequence ID" value="ENSGWIP00000031144.1"/>
    <property type="gene ID" value="ENSGWIG00000016146.1"/>
</dbReference>
<evidence type="ECO:0000259" key="18">
    <source>
        <dbReference type="PROSITE" id="PS50071"/>
    </source>
</evidence>
<dbReference type="InterPro" id="IPR001356">
    <property type="entry name" value="HD"/>
</dbReference>
<evidence type="ECO:0000256" key="9">
    <source>
        <dbReference type="ARBA" id="ARBA00022833"/>
    </source>
</evidence>
<evidence type="ECO:0000256" key="16">
    <source>
        <dbReference type="RuleBase" id="RU000682"/>
    </source>
</evidence>
<feature type="region of interest" description="Disordered" evidence="17">
    <location>
        <begin position="1"/>
        <end position="79"/>
    </location>
</feature>
<feature type="region of interest" description="Disordered" evidence="17">
    <location>
        <begin position="531"/>
        <end position="559"/>
    </location>
</feature>
<evidence type="ECO:0000256" key="1">
    <source>
        <dbReference type="ARBA" id="ARBA00004123"/>
    </source>
</evidence>
<dbReference type="FunFam" id="1.10.10.60:FF:000062">
    <property type="entry name" value="zinc fingers and homeoboxes protein 3"/>
    <property type="match status" value="1"/>
</dbReference>
<evidence type="ECO:0000256" key="2">
    <source>
        <dbReference type="ARBA" id="ARBA00007440"/>
    </source>
</evidence>
<dbReference type="GO" id="GO:0000981">
    <property type="term" value="F:DNA-binding transcription factor activity, RNA polymerase II-specific"/>
    <property type="evidence" value="ECO:0007669"/>
    <property type="project" value="TreeGrafter"/>
</dbReference>
<dbReference type="InterPro" id="IPR009057">
    <property type="entry name" value="Homeodomain-like_sf"/>
</dbReference>